<dbReference type="RefSeq" id="WP_377772922.1">
    <property type="nucleotide sequence ID" value="NZ_JBHUOQ010000001.1"/>
</dbReference>
<gene>
    <name evidence="1" type="ORF">ACFSX4_06975</name>
</gene>
<evidence type="ECO:0000313" key="2">
    <source>
        <dbReference type="Proteomes" id="UP001597519"/>
    </source>
</evidence>
<dbReference type="Proteomes" id="UP001597519">
    <property type="component" value="Unassembled WGS sequence"/>
</dbReference>
<keyword evidence="2" id="KW-1185">Reference proteome</keyword>
<protein>
    <submittedName>
        <fullName evidence="1">Uncharacterized protein</fullName>
    </submittedName>
</protein>
<sequence length="89" mass="10254">MIKKKSRNLDNIKVLGFLYEDGGSYTLLLLMIYECYQNLTIQGFKQPYYSMHVDVTEEPVEIEGVEVTIDNAYFTDESAEFAEVDAVKK</sequence>
<evidence type="ECO:0000313" key="1">
    <source>
        <dbReference type="EMBL" id="MFD2830212.1"/>
    </source>
</evidence>
<accession>A0ABW5WV89</accession>
<name>A0ABW5WV89_9STAP</name>
<comment type="caution">
    <text evidence="1">The sequence shown here is derived from an EMBL/GenBank/DDBJ whole genome shotgun (WGS) entry which is preliminary data.</text>
</comment>
<organism evidence="1 2">
    <name type="scientific">Corticicoccus populi</name>
    <dbReference type="NCBI Taxonomy" id="1812821"/>
    <lineage>
        <taxon>Bacteria</taxon>
        <taxon>Bacillati</taxon>
        <taxon>Bacillota</taxon>
        <taxon>Bacilli</taxon>
        <taxon>Bacillales</taxon>
        <taxon>Staphylococcaceae</taxon>
        <taxon>Corticicoccus</taxon>
    </lineage>
</organism>
<proteinExistence type="predicted"/>
<dbReference type="EMBL" id="JBHUOQ010000001">
    <property type="protein sequence ID" value="MFD2830212.1"/>
    <property type="molecule type" value="Genomic_DNA"/>
</dbReference>
<reference evidence="2" key="1">
    <citation type="journal article" date="2019" name="Int. J. Syst. Evol. Microbiol.">
        <title>The Global Catalogue of Microorganisms (GCM) 10K type strain sequencing project: providing services to taxonomists for standard genome sequencing and annotation.</title>
        <authorList>
            <consortium name="The Broad Institute Genomics Platform"/>
            <consortium name="The Broad Institute Genome Sequencing Center for Infectious Disease"/>
            <person name="Wu L."/>
            <person name="Ma J."/>
        </authorList>
    </citation>
    <scope>NUCLEOTIDE SEQUENCE [LARGE SCALE GENOMIC DNA]</scope>
    <source>
        <strain evidence="2">KCTC 33575</strain>
    </source>
</reference>